<sequence length="137" mass="15305">MVEDHLTKVHRLEIQDKSAMWCTIRAYRLRPHLAIAWADGAEQQLMTRTMNTLAVHDWNQPPSGRAHLQSRASLSSTDTDVFCAKVRFGTYASSRKTPCGRTTSEITPVKSLTAVQFASKLFIGAQLQIRSCGTNKV</sequence>
<dbReference type="Proteomes" id="UP001433508">
    <property type="component" value="Unassembled WGS sequence"/>
</dbReference>
<accession>A0ACC3TAD9</accession>
<protein>
    <submittedName>
        <fullName evidence="1">Uncharacterized protein</fullName>
    </submittedName>
</protein>
<dbReference type="EMBL" id="MU971337">
    <property type="protein sequence ID" value="KAK9240904.1"/>
    <property type="molecule type" value="Genomic_DNA"/>
</dbReference>
<comment type="caution">
    <text evidence="1">The sequence shown here is derived from an EMBL/GenBank/DDBJ whole genome shotgun (WGS) entry which is preliminary data.</text>
</comment>
<evidence type="ECO:0000313" key="1">
    <source>
        <dbReference type="EMBL" id="KAK9240904.1"/>
    </source>
</evidence>
<organism evidence="1 2">
    <name type="scientific">Lipomyces kononenkoae</name>
    <name type="common">Yeast</name>
    <dbReference type="NCBI Taxonomy" id="34357"/>
    <lineage>
        <taxon>Eukaryota</taxon>
        <taxon>Fungi</taxon>
        <taxon>Dikarya</taxon>
        <taxon>Ascomycota</taxon>
        <taxon>Saccharomycotina</taxon>
        <taxon>Lipomycetes</taxon>
        <taxon>Lipomycetales</taxon>
        <taxon>Lipomycetaceae</taxon>
        <taxon>Lipomyces</taxon>
    </lineage>
</organism>
<evidence type="ECO:0000313" key="2">
    <source>
        <dbReference type="Proteomes" id="UP001433508"/>
    </source>
</evidence>
<keyword evidence="2" id="KW-1185">Reference proteome</keyword>
<proteinExistence type="predicted"/>
<gene>
    <name evidence="1" type="ORF">V1525DRAFT_385207</name>
</gene>
<reference evidence="2" key="1">
    <citation type="journal article" date="2024" name="Front. Bioeng. Biotechnol.">
        <title>Genome-scale model development and genomic sequencing of the oleaginous clade Lipomyces.</title>
        <authorList>
            <person name="Czajka J.J."/>
            <person name="Han Y."/>
            <person name="Kim J."/>
            <person name="Mondo S.J."/>
            <person name="Hofstad B.A."/>
            <person name="Robles A."/>
            <person name="Haridas S."/>
            <person name="Riley R."/>
            <person name="LaButti K."/>
            <person name="Pangilinan J."/>
            <person name="Andreopoulos W."/>
            <person name="Lipzen A."/>
            <person name="Yan J."/>
            <person name="Wang M."/>
            <person name="Ng V."/>
            <person name="Grigoriev I.V."/>
            <person name="Spatafora J.W."/>
            <person name="Magnuson J.K."/>
            <person name="Baker S.E."/>
            <person name="Pomraning K.R."/>
        </authorList>
    </citation>
    <scope>NUCLEOTIDE SEQUENCE [LARGE SCALE GENOMIC DNA]</scope>
    <source>
        <strain evidence="2">CBS 7786</strain>
    </source>
</reference>
<name>A0ACC3TAD9_LIPKO</name>